<evidence type="ECO:0000259" key="2">
    <source>
        <dbReference type="Pfam" id="PF07883"/>
    </source>
</evidence>
<feature type="compositionally biased region" description="Basic and acidic residues" evidence="1">
    <location>
        <begin position="20"/>
        <end position="29"/>
    </location>
</feature>
<feature type="region of interest" description="Disordered" evidence="1">
    <location>
        <begin position="1"/>
        <end position="30"/>
    </location>
</feature>
<name>A0A447G9F7_9MYCO</name>
<keyword evidence="3" id="KW-0560">Oxidoreductase</keyword>
<dbReference type="KEGG" id="mbai:MB901379_00644"/>
<dbReference type="InterPro" id="IPR014710">
    <property type="entry name" value="RmlC-like_jellyroll"/>
</dbReference>
<dbReference type="InterPro" id="IPR011051">
    <property type="entry name" value="RmlC_Cupin_sf"/>
</dbReference>
<organism evidence="3 4">
    <name type="scientific">Mycobacterium basiliense</name>
    <dbReference type="NCBI Taxonomy" id="2094119"/>
    <lineage>
        <taxon>Bacteria</taxon>
        <taxon>Bacillati</taxon>
        <taxon>Actinomycetota</taxon>
        <taxon>Actinomycetes</taxon>
        <taxon>Mycobacteriales</taxon>
        <taxon>Mycobacteriaceae</taxon>
        <taxon>Mycobacterium</taxon>
    </lineage>
</organism>
<dbReference type="EC" id="1.13.11.24" evidence="3"/>
<proteinExistence type="predicted"/>
<evidence type="ECO:0000256" key="1">
    <source>
        <dbReference type="SAM" id="MobiDB-lite"/>
    </source>
</evidence>
<accession>A0A447G9F7</accession>
<evidence type="ECO:0000313" key="3">
    <source>
        <dbReference type="EMBL" id="VDM87109.1"/>
    </source>
</evidence>
<reference evidence="4" key="1">
    <citation type="submission" date="2018-02" db="EMBL/GenBank/DDBJ databases">
        <authorList>
            <person name="Seth-Smith MB H."/>
            <person name="Seth-Smith H."/>
        </authorList>
    </citation>
    <scope>NUCLEOTIDE SEQUENCE [LARGE SCALE GENOMIC DNA]</scope>
</reference>
<gene>
    <name evidence="3" type="primary">qdoI</name>
    <name evidence="3" type="ORF">MB901379_00644</name>
</gene>
<sequence>MSLALPPYPPSRYSGDEGEVSARLKHADEPPDYELGGTKYRYLATQASTDGDFGLFRVDIAPAGGGPGPHFHKTMSESFFILSGTMRMHDGRDWVHASAGDYLYVPPGGVHGFRNDADEPASILILFAPGGPREAYFEGLAGLGDMTDEERSEFFIRHDNYWVQ</sequence>
<dbReference type="GO" id="GO:0008127">
    <property type="term" value="F:quercetin 2,3-dioxygenase activity"/>
    <property type="evidence" value="ECO:0007669"/>
    <property type="project" value="UniProtKB-EC"/>
</dbReference>
<dbReference type="Gene3D" id="2.60.120.10">
    <property type="entry name" value="Jelly Rolls"/>
    <property type="match status" value="1"/>
</dbReference>
<keyword evidence="4" id="KW-1185">Reference proteome</keyword>
<dbReference type="PANTHER" id="PTHR36440:SF1">
    <property type="entry name" value="PUTATIVE (AFU_ORTHOLOGUE AFUA_8G07350)-RELATED"/>
    <property type="match status" value="1"/>
</dbReference>
<dbReference type="Pfam" id="PF07883">
    <property type="entry name" value="Cupin_2"/>
    <property type="match status" value="1"/>
</dbReference>
<dbReference type="RefSeq" id="WP_158015321.1">
    <property type="nucleotide sequence ID" value="NZ_CBCSKE010000005.1"/>
</dbReference>
<feature type="compositionally biased region" description="Pro residues" evidence="1">
    <location>
        <begin position="1"/>
        <end position="10"/>
    </location>
</feature>
<dbReference type="AlphaFoldDB" id="A0A447G9F7"/>
<dbReference type="Proteomes" id="UP000269998">
    <property type="component" value="Chromosome"/>
</dbReference>
<dbReference type="InterPro" id="IPR013096">
    <property type="entry name" value="Cupin_2"/>
</dbReference>
<keyword evidence="3" id="KW-0223">Dioxygenase</keyword>
<dbReference type="PANTHER" id="PTHR36440">
    <property type="entry name" value="PUTATIVE (AFU_ORTHOLOGUE AFUA_8G07350)-RELATED"/>
    <property type="match status" value="1"/>
</dbReference>
<dbReference type="OrthoDB" id="5243731at2"/>
<dbReference type="InterPro" id="IPR053146">
    <property type="entry name" value="QDO-like"/>
</dbReference>
<protein>
    <submittedName>
        <fullName evidence="3">Quercetin 2,3-dioxygenase</fullName>
        <ecNumber evidence="3">1.13.11.24</ecNumber>
    </submittedName>
</protein>
<dbReference type="EMBL" id="LR130759">
    <property type="protein sequence ID" value="VDM87109.1"/>
    <property type="molecule type" value="Genomic_DNA"/>
</dbReference>
<evidence type="ECO:0000313" key="4">
    <source>
        <dbReference type="Proteomes" id="UP000269998"/>
    </source>
</evidence>
<dbReference type="SUPFAM" id="SSF51182">
    <property type="entry name" value="RmlC-like cupins"/>
    <property type="match status" value="1"/>
</dbReference>
<feature type="domain" description="Cupin type-2" evidence="2">
    <location>
        <begin position="57"/>
        <end position="126"/>
    </location>
</feature>